<sequence>MSEMELNNWDIFQINKFIKNTRKKSITKKQLKIECEKLIEHFLEKQEEESK</sequence>
<keyword evidence="2" id="KW-1185">Reference proteome</keyword>
<gene>
    <name evidence="1" type="ORF">GCM10008027_15290</name>
</gene>
<dbReference type="Proteomes" id="UP000638462">
    <property type="component" value="Unassembled WGS sequence"/>
</dbReference>
<reference evidence="2" key="1">
    <citation type="journal article" date="2019" name="Int. J. Syst. Evol. Microbiol.">
        <title>The Global Catalogue of Microorganisms (GCM) 10K type strain sequencing project: providing services to taxonomists for standard genome sequencing and annotation.</title>
        <authorList>
            <consortium name="The Broad Institute Genomics Platform"/>
            <consortium name="The Broad Institute Genome Sequencing Center for Infectious Disease"/>
            <person name="Wu L."/>
            <person name="Ma J."/>
        </authorList>
    </citation>
    <scope>NUCLEOTIDE SEQUENCE [LARGE SCALE GENOMIC DNA]</scope>
    <source>
        <strain evidence="2">CGMCC 1.15394</strain>
    </source>
</reference>
<protein>
    <submittedName>
        <fullName evidence="1">Uncharacterized protein</fullName>
    </submittedName>
</protein>
<organism evidence="1 2">
    <name type="scientific">Pseudoalteromonas gelatinilytica</name>
    <dbReference type="NCBI Taxonomy" id="1703256"/>
    <lineage>
        <taxon>Bacteria</taxon>
        <taxon>Pseudomonadati</taxon>
        <taxon>Pseudomonadota</taxon>
        <taxon>Gammaproteobacteria</taxon>
        <taxon>Alteromonadales</taxon>
        <taxon>Pseudoalteromonadaceae</taxon>
        <taxon>Pseudoalteromonas</taxon>
    </lineage>
</organism>
<evidence type="ECO:0000313" key="1">
    <source>
        <dbReference type="EMBL" id="GGE91367.1"/>
    </source>
</evidence>
<evidence type="ECO:0000313" key="2">
    <source>
        <dbReference type="Proteomes" id="UP000638462"/>
    </source>
</evidence>
<proteinExistence type="predicted"/>
<dbReference type="EMBL" id="BMIT01000005">
    <property type="protein sequence ID" value="GGE91367.1"/>
    <property type="molecule type" value="Genomic_DNA"/>
</dbReference>
<name>A0ABQ1TBU8_9GAMM</name>
<comment type="caution">
    <text evidence="1">The sequence shown here is derived from an EMBL/GenBank/DDBJ whole genome shotgun (WGS) entry which is preliminary data.</text>
</comment>
<accession>A0ABQ1TBU8</accession>